<dbReference type="InParanoid" id="A0A507AUT5"/>
<organism evidence="1 2">
    <name type="scientific">Thyridium curvatum</name>
    <dbReference type="NCBI Taxonomy" id="1093900"/>
    <lineage>
        <taxon>Eukaryota</taxon>
        <taxon>Fungi</taxon>
        <taxon>Dikarya</taxon>
        <taxon>Ascomycota</taxon>
        <taxon>Pezizomycotina</taxon>
        <taxon>Sordariomycetes</taxon>
        <taxon>Sordariomycetidae</taxon>
        <taxon>Thyridiales</taxon>
        <taxon>Thyridiaceae</taxon>
        <taxon>Thyridium</taxon>
    </lineage>
</organism>
<dbReference type="GO" id="GO:0030638">
    <property type="term" value="P:polyketide metabolic process"/>
    <property type="evidence" value="ECO:0007669"/>
    <property type="project" value="InterPro"/>
</dbReference>
<evidence type="ECO:0000313" key="2">
    <source>
        <dbReference type="Proteomes" id="UP000319257"/>
    </source>
</evidence>
<gene>
    <name evidence="1" type="ORF">E0L32_009878</name>
</gene>
<evidence type="ECO:0000313" key="1">
    <source>
        <dbReference type="EMBL" id="TPX08689.1"/>
    </source>
</evidence>
<dbReference type="AlphaFoldDB" id="A0A507AUT5"/>
<evidence type="ECO:0008006" key="3">
    <source>
        <dbReference type="Google" id="ProtNLM"/>
    </source>
</evidence>
<dbReference type="GeneID" id="41977325"/>
<dbReference type="RefSeq" id="XP_030990400.1">
    <property type="nucleotide sequence ID" value="XM_031144889.1"/>
</dbReference>
<sequence length="152" mass="17293">MSAPPQQNGFLEELKSAEAEMRDRMMKYTAAWQAGDLDTIMSYFVDEGLDYSDYGIMALHMDKKALTEAFKQMATLFGDMKLETTSVRGAVDFCVWECVFEFTLKEDMPGVPYQKGERCKLFSASTIEWNAEGKIVKERDYAVWAKPAVKHG</sequence>
<accession>A0A507AUT5</accession>
<dbReference type="EMBL" id="SKBQ01000075">
    <property type="protein sequence ID" value="TPX08689.1"/>
    <property type="molecule type" value="Genomic_DNA"/>
</dbReference>
<keyword evidence="2" id="KW-1185">Reference proteome</keyword>
<reference evidence="1 2" key="1">
    <citation type="submission" date="2019-06" db="EMBL/GenBank/DDBJ databases">
        <title>Draft genome sequence of the filamentous fungus Phialemoniopsis curvata isolated from diesel fuel.</title>
        <authorList>
            <person name="Varaljay V.A."/>
            <person name="Lyon W.J."/>
            <person name="Crouch A.L."/>
            <person name="Drake C.E."/>
            <person name="Hollomon J.M."/>
            <person name="Nadeau L.J."/>
            <person name="Nunn H.S."/>
            <person name="Stevenson B.S."/>
            <person name="Bojanowski C.L."/>
            <person name="Crookes-Goodson W.J."/>
        </authorList>
    </citation>
    <scope>NUCLEOTIDE SEQUENCE [LARGE SCALE GENOMIC DNA]</scope>
    <source>
        <strain evidence="1 2">D216</strain>
    </source>
</reference>
<proteinExistence type="predicted"/>
<dbReference type="InterPro" id="IPR009959">
    <property type="entry name" value="Cyclase_SnoaL-like"/>
</dbReference>
<dbReference type="Proteomes" id="UP000319257">
    <property type="component" value="Unassembled WGS sequence"/>
</dbReference>
<dbReference type="Pfam" id="PF07366">
    <property type="entry name" value="SnoaL"/>
    <property type="match status" value="1"/>
</dbReference>
<dbReference type="SUPFAM" id="SSF54427">
    <property type="entry name" value="NTF2-like"/>
    <property type="match status" value="1"/>
</dbReference>
<dbReference type="Gene3D" id="3.10.450.50">
    <property type="match status" value="1"/>
</dbReference>
<protein>
    <recommendedName>
        <fullName evidence="3">SnoaL-like domain-containing protein</fullName>
    </recommendedName>
</protein>
<dbReference type="OrthoDB" id="5305593at2759"/>
<name>A0A507AUT5_9PEZI</name>
<dbReference type="InterPro" id="IPR032710">
    <property type="entry name" value="NTF2-like_dom_sf"/>
</dbReference>
<comment type="caution">
    <text evidence="1">The sequence shown here is derived from an EMBL/GenBank/DDBJ whole genome shotgun (WGS) entry which is preliminary data.</text>
</comment>